<name>A0A8X7CRD7_9ARAC</name>
<dbReference type="Proteomes" id="UP000886998">
    <property type="component" value="Unassembled WGS sequence"/>
</dbReference>
<reference evidence="1" key="1">
    <citation type="submission" date="2020-08" db="EMBL/GenBank/DDBJ databases">
        <title>Multicomponent nature underlies the extraordinary mechanical properties of spider dragline silk.</title>
        <authorList>
            <person name="Kono N."/>
            <person name="Nakamura H."/>
            <person name="Mori M."/>
            <person name="Yoshida Y."/>
            <person name="Ohtoshi R."/>
            <person name="Malay A.D."/>
            <person name="Moran D.A.P."/>
            <person name="Tomita M."/>
            <person name="Numata K."/>
            <person name="Arakawa K."/>
        </authorList>
    </citation>
    <scope>NUCLEOTIDE SEQUENCE</scope>
</reference>
<comment type="caution">
    <text evidence="1">The sequence shown here is derived from an EMBL/GenBank/DDBJ whole genome shotgun (WGS) entry which is preliminary data.</text>
</comment>
<sequence>MTSAKKSNGPKGMQHSSGHITDFIGIKGIMAAVGVYDEEGRSNRDAIEEMSWIQLNSQLMPAFCVGSRAIGHDLSCAPSAFC</sequence>
<dbReference type="EMBL" id="BMAV01020282">
    <property type="protein sequence ID" value="GFY73687.1"/>
    <property type="molecule type" value="Genomic_DNA"/>
</dbReference>
<protein>
    <submittedName>
        <fullName evidence="1">Uncharacterized protein</fullName>
    </submittedName>
</protein>
<keyword evidence="2" id="KW-1185">Reference proteome</keyword>
<evidence type="ECO:0000313" key="2">
    <source>
        <dbReference type="Proteomes" id="UP000886998"/>
    </source>
</evidence>
<gene>
    <name evidence="1" type="primary">NCL1_36498</name>
    <name evidence="1" type="ORF">TNIN_372111</name>
</gene>
<dbReference type="AlphaFoldDB" id="A0A8X7CRD7"/>
<accession>A0A8X7CRD7</accession>
<proteinExistence type="predicted"/>
<organism evidence="1 2">
    <name type="scientific">Trichonephila inaurata madagascariensis</name>
    <dbReference type="NCBI Taxonomy" id="2747483"/>
    <lineage>
        <taxon>Eukaryota</taxon>
        <taxon>Metazoa</taxon>
        <taxon>Ecdysozoa</taxon>
        <taxon>Arthropoda</taxon>
        <taxon>Chelicerata</taxon>
        <taxon>Arachnida</taxon>
        <taxon>Araneae</taxon>
        <taxon>Araneomorphae</taxon>
        <taxon>Entelegynae</taxon>
        <taxon>Araneoidea</taxon>
        <taxon>Nephilidae</taxon>
        <taxon>Trichonephila</taxon>
        <taxon>Trichonephila inaurata</taxon>
    </lineage>
</organism>
<evidence type="ECO:0000313" key="1">
    <source>
        <dbReference type="EMBL" id="GFY73687.1"/>
    </source>
</evidence>